<dbReference type="Pfam" id="PF02984">
    <property type="entry name" value="Cyclin_C"/>
    <property type="match status" value="1"/>
</dbReference>
<evidence type="ECO:0000256" key="3">
    <source>
        <dbReference type="ARBA" id="ARBA00023306"/>
    </source>
</evidence>
<keyword evidence="8" id="KW-1185">Reference proteome</keyword>
<dbReference type="InterPro" id="IPR036915">
    <property type="entry name" value="Cyclin-like_sf"/>
</dbReference>
<dbReference type="InterPro" id="IPR039361">
    <property type="entry name" value="Cyclin"/>
</dbReference>
<gene>
    <name evidence="7" type="ORF">JRO89_XS08G0220000</name>
</gene>
<organism evidence="7 8">
    <name type="scientific">Xanthoceras sorbifolium</name>
    <dbReference type="NCBI Taxonomy" id="99658"/>
    <lineage>
        <taxon>Eukaryota</taxon>
        <taxon>Viridiplantae</taxon>
        <taxon>Streptophyta</taxon>
        <taxon>Embryophyta</taxon>
        <taxon>Tracheophyta</taxon>
        <taxon>Spermatophyta</taxon>
        <taxon>Magnoliopsida</taxon>
        <taxon>eudicotyledons</taxon>
        <taxon>Gunneridae</taxon>
        <taxon>Pentapetalae</taxon>
        <taxon>rosids</taxon>
        <taxon>malvids</taxon>
        <taxon>Sapindales</taxon>
        <taxon>Sapindaceae</taxon>
        <taxon>Xanthoceroideae</taxon>
        <taxon>Xanthoceras</taxon>
    </lineage>
</organism>
<evidence type="ECO:0000259" key="6">
    <source>
        <dbReference type="SMART" id="SM01332"/>
    </source>
</evidence>
<keyword evidence="2 4" id="KW-0195">Cyclin</keyword>
<evidence type="ECO:0000256" key="4">
    <source>
        <dbReference type="RuleBase" id="RU000383"/>
    </source>
</evidence>
<feature type="domain" description="Cyclin-like" evidence="5">
    <location>
        <begin position="83"/>
        <end position="171"/>
    </location>
</feature>
<dbReference type="InterPro" id="IPR048258">
    <property type="entry name" value="Cyclins_cyclin-box"/>
</dbReference>
<comment type="caution">
    <text evidence="7">The sequence shown here is derived from an EMBL/GenBank/DDBJ whole genome shotgun (WGS) entry which is preliminary data.</text>
</comment>
<reference evidence="7 8" key="1">
    <citation type="submission" date="2021-02" db="EMBL/GenBank/DDBJ databases">
        <title>Plant Genome Project.</title>
        <authorList>
            <person name="Zhang R.-G."/>
        </authorList>
    </citation>
    <scope>NUCLEOTIDE SEQUENCE [LARGE SCALE GENOMIC DNA]</scope>
    <source>
        <tissue evidence="7">Leaves</tissue>
    </source>
</reference>
<accession>A0ABQ8HQT5</accession>
<proteinExistence type="inferred from homology"/>
<dbReference type="CDD" id="cd20544">
    <property type="entry name" value="CYCLIN_AtCycD-like_rpt2"/>
    <property type="match status" value="1"/>
</dbReference>
<protein>
    <recommendedName>
        <fullName evidence="9">B-like cyclin</fullName>
    </recommendedName>
</protein>
<evidence type="ECO:0000259" key="5">
    <source>
        <dbReference type="SMART" id="SM00385"/>
    </source>
</evidence>
<dbReference type="Gene3D" id="1.10.472.10">
    <property type="entry name" value="Cyclin-like"/>
    <property type="match status" value="2"/>
</dbReference>
<evidence type="ECO:0000313" key="8">
    <source>
        <dbReference type="Proteomes" id="UP000827721"/>
    </source>
</evidence>
<dbReference type="SMART" id="SM01332">
    <property type="entry name" value="Cyclin_C"/>
    <property type="match status" value="1"/>
</dbReference>
<dbReference type="CDD" id="cd20543">
    <property type="entry name" value="CYCLIN_AtCycD-like_rpt1"/>
    <property type="match status" value="1"/>
</dbReference>
<dbReference type="Proteomes" id="UP000827721">
    <property type="component" value="Unassembled WGS sequence"/>
</dbReference>
<dbReference type="InterPro" id="IPR006671">
    <property type="entry name" value="Cyclin_N"/>
</dbReference>
<keyword evidence="1" id="KW-0132">Cell division</keyword>
<dbReference type="PANTHER" id="PTHR10177">
    <property type="entry name" value="CYCLINS"/>
    <property type="match status" value="1"/>
</dbReference>
<name>A0ABQ8HQT5_9ROSI</name>
<dbReference type="SUPFAM" id="SSF47954">
    <property type="entry name" value="Cyclin-like"/>
    <property type="match status" value="1"/>
</dbReference>
<dbReference type="Pfam" id="PF00134">
    <property type="entry name" value="Cyclin_N"/>
    <property type="match status" value="1"/>
</dbReference>
<dbReference type="EMBL" id="JAFEMO010000008">
    <property type="protein sequence ID" value="KAH7566711.1"/>
    <property type="molecule type" value="Genomic_DNA"/>
</dbReference>
<dbReference type="PROSITE" id="PS00292">
    <property type="entry name" value="CYCLINS"/>
    <property type="match status" value="1"/>
</dbReference>
<comment type="similarity">
    <text evidence="4">Belongs to the cyclin family.</text>
</comment>
<dbReference type="InterPro" id="IPR004367">
    <property type="entry name" value="Cyclin_C-dom"/>
</dbReference>
<evidence type="ECO:0008006" key="9">
    <source>
        <dbReference type="Google" id="ProtNLM"/>
    </source>
</evidence>
<keyword evidence="3" id="KW-0131">Cell cycle</keyword>
<sequence>MSVSPNCNLYCTELVADVVSLHPDNICDDHLSSSDSFVDEDHDDNYIVSIFNSEVDQMQSGPNLLAKYRKRPELVSARLEAIKWMLKVHNHYQFKPETAYLSVNYLDRFLLSRSFPAWKGWQWQLLSVACLALAAKMEETNVPLLLDLQSIETRFLFKPKTVQRMELLVMASLKWRLRTITPFDFLHFFVSKVSCLTPPCNGFSTNCLLSSAADVIIRTCRVIDFLDYHPSTIAAAVVLWATNKHIVDDQKLGCFHKRVNKDMVKRCYNLIKRNMQVTLNGKLGVLFRGSCDAVKTSNYKEIKCLKSGND</sequence>
<dbReference type="InterPro" id="IPR013763">
    <property type="entry name" value="Cyclin-like_dom"/>
</dbReference>
<dbReference type="SMART" id="SM00385">
    <property type="entry name" value="CYCLIN"/>
    <property type="match status" value="1"/>
</dbReference>
<evidence type="ECO:0000256" key="2">
    <source>
        <dbReference type="ARBA" id="ARBA00023127"/>
    </source>
</evidence>
<evidence type="ECO:0000313" key="7">
    <source>
        <dbReference type="EMBL" id="KAH7566711.1"/>
    </source>
</evidence>
<evidence type="ECO:0000256" key="1">
    <source>
        <dbReference type="ARBA" id="ARBA00022618"/>
    </source>
</evidence>
<feature type="domain" description="Cyclin C-terminal" evidence="6">
    <location>
        <begin position="180"/>
        <end position="308"/>
    </location>
</feature>